<evidence type="ECO:0000259" key="1">
    <source>
        <dbReference type="Pfam" id="PF12697"/>
    </source>
</evidence>
<evidence type="ECO:0000313" key="3">
    <source>
        <dbReference type="Proteomes" id="UP000295198"/>
    </source>
</evidence>
<name>A0A4Q4ZNF4_9ACTN</name>
<dbReference type="InterPro" id="IPR029058">
    <property type="entry name" value="AB_hydrolase_fold"/>
</dbReference>
<dbReference type="OrthoDB" id="9773549at2"/>
<comment type="caution">
    <text evidence="2">The sequence shown here is derived from an EMBL/GenBank/DDBJ whole genome shotgun (WGS) entry which is preliminary data.</text>
</comment>
<dbReference type="Gene3D" id="3.40.50.1820">
    <property type="entry name" value="alpha/beta hydrolase"/>
    <property type="match status" value="1"/>
</dbReference>
<gene>
    <name evidence="2" type="ORF">EKO23_00925</name>
</gene>
<dbReference type="GO" id="GO:0004301">
    <property type="term" value="F:epoxide hydrolase activity"/>
    <property type="evidence" value="ECO:0007669"/>
    <property type="project" value="TreeGrafter"/>
</dbReference>
<dbReference type="EMBL" id="SDKM01000001">
    <property type="protein sequence ID" value="RYP89024.1"/>
    <property type="molecule type" value="Genomic_DNA"/>
</dbReference>
<dbReference type="Pfam" id="PF12697">
    <property type="entry name" value="Abhydrolase_6"/>
    <property type="match status" value="1"/>
</dbReference>
<sequence length="232" mass="25573">MTHFVLIHGGWGGGWQWRAVAQLLRKAGHDSTAPTLTGLGERAHAAPPDITLLTHIEDVVQHLWFEDLHDVVLVGWSYGAVVADGAADRVPERLGRVVSLDGLVPEEGQPIEWEPTVEQLAAGWLPPPTADDLSDTLSDPALRAFVAERERPQPLAQADVYPDTGGQRWQVPHTYLLCIEPPEGEDVDDEDRELIDTIRHDARWDLRELALNHLGLLYAPDIVAAALIDLAE</sequence>
<evidence type="ECO:0000313" key="2">
    <source>
        <dbReference type="EMBL" id="RYP89024.1"/>
    </source>
</evidence>
<keyword evidence="2" id="KW-0378">Hydrolase</keyword>
<accession>A0A4Q4ZNF4</accession>
<feature type="domain" description="AB hydrolase-1" evidence="1">
    <location>
        <begin position="4"/>
        <end position="226"/>
    </location>
</feature>
<reference evidence="2 3" key="1">
    <citation type="submission" date="2019-01" db="EMBL/GenBank/DDBJ databases">
        <title>Nocardioides guangzhouensis sp. nov., an actinobacterium isolated from soil.</title>
        <authorList>
            <person name="Fu Y."/>
            <person name="Cai Y."/>
            <person name="Lin Z."/>
            <person name="Chen P."/>
        </authorList>
    </citation>
    <scope>NUCLEOTIDE SEQUENCE [LARGE SCALE GENOMIC DNA]</scope>
    <source>
        <strain evidence="2 3">130</strain>
    </source>
</reference>
<dbReference type="AlphaFoldDB" id="A0A4Q4ZNF4"/>
<organism evidence="2 3">
    <name type="scientific">Nocardioides guangzhouensis</name>
    <dbReference type="NCBI Taxonomy" id="2497878"/>
    <lineage>
        <taxon>Bacteria</taxon>
        <taxon>Bacillati</taxon>
        <taxon>Actinomycetota</taxon>
        <taxon>Actinomycetes</taxon>
        <taxon>Propionibacteriales</taxon>
        <taxon>Nocardioidaceae</taxon>
        <taxon>Nocardioides</taxon>
    </lineage>
</organism>
<keyword evidence="3" id="KW-1185">Reference proteome</keyword>
<dbReference type="InterPro" id="IPR000073">
    <property type="entry name" value="AB_hydrolase_1"/>
</dbReference>
<dbReference type="SUPFAM" id="SSF53474">
    <property type="entry name" value="alpha/beta-Hydrolases"/>
    <property type="match status" value="1"/>
</dbReference>
<dbReference type="PANTHER" id="PTHR42977">
    <property type="entry name" value="HYDROLASE-RELATED"/>
    <property type="match status" value="1"/>
</dbReference>
<proteinExistence type="predicted"/>
<dbReference type="PANTHER" id="PTHR42977:SF1">
    <property type="entry name" value="BLR6576 PROTEIN"/>
    <property type="match status" value="1"/>
</dbReference>
<dbReference type="RefSeq" id="WP_134713115.1">
    <property type="nucleotide sequence ID" value="NZ_SDKM01000001.1"/>
</dbReference>
<dbReference type="InterPro" id="IPR051340">
    <property type="entry name" value="Haloalkane_dehalogenase"/>
</dbReference>
<dbReference type="Proteomes" id="UP000295198">
    <property type="component" value="Unassembled WGS sequence"/>
</dbReference>
<protein>
    <submittedName>
        <fullName evidence="2">Alpha/beta fold hydrolase</fullName>
    </submittedName>
</protein>